<dbReference type="EMBL" id="JAVHJL010000003">
    <property type="protein sequence ID" value="KAK6506763.1"/>
    <property type="molecule type" value="Genomic_DNA"/>
</dbReference>
<accession>A0AAV9WD70</accession>
<feature type="signal peptide" evidence="3">
    <location>
        <begin position="1"/>
        <end position="21"/>
    </location>
</feature>
<name>A0AAV9WD70_9PEZI</name>
<protein>
    <recommendedName>
        <fullName evidence="6">Brl1/Brr6 domain-containing protein</fullName>
    </recommendedName>
</protein>
<feature type="chain" id="PRO_5044024280" description="Brl1/Brr6 domain-containing protein" evidence="3">
    <location>
        <begin position="22"/>
        <end position="328"/>
    </location>
</feature>
<dbReference type="AlphaFoldDB" id="A0AAV9WD70"/>
<feature type="compositionally biased region" description="Polar residues" evidence="1">
    <location>
        <begin position="309"/>
        <end position="328"/>
    </location>
</feature>
<organism evidence="4 5">
    <name type="scientific">Arthrobotrys musiformis</name>
    <dbReference type="NCBI Taxonomy" id="47236"/>
    <lineage>
        <taxon>Eukaryota</taxon>
        <taxon>Fungi</taxon>
        <taxon>Dikarya</taxon>
        <taxon>Ascomycota</taxon>
        <taxon>Pezizomycotina</taxon>
        <taxon>Orbiliomycetes</taxon>
        <taxon>Orbiliales</taxon>
        <taxon>Orbiliaceae</taxon>
        <taxon>Arthrobotrys</taxon>
    </lineage>
</organism>
<keyword evidence="2" id="KW-0812">Transmembrane</keyword>
<proteinExistence type="predicted"/>
<feature type="transmembrane region" description="Helical" evidence="2">
    <location>
        <begin position="147"/>
        <end position="168"/>
    </location>
</feature>
<evidence type="ECO:0000256" key="1">
    <source>
        <dbReference type="SAM" id="MobiDB-lite"/>
    </source>
</evidence>
<comment type="caution">
    <text evidence="4">The sequence shown here is derived from an EMBL/GenBank/DDBJ whole genome shotgun (WGS) entry which is preliminary data.</text>
</comment>
<evidence type="ECO:0008006" key="6">
    <source>
        <dbReference type="Google" id="ProtNLM"/>
    </source>
</evidence>
<reference evidence="4 5" key="1">
    <citation type="submission" date="2023-08" db="EMBL/GenBank/DDBJ databases">
        <authorList>
            <person name="Palmer J.M."/>
        </authorList>
    </citation>
    <scope>NUCLEOTIDE SEQUENCE [LARGE SCALE GENOMIC DNA]</scope>
    <source>
        <strain evidence="4 5">TWF481</strain>
    </source>
</reference>
<keyword evidence="2" id="KW-0472">Membrane</keyword>
<feature type="compositionally biased region" description="Basic residues" evidence="1">
    <location>
        <begin position="273"/>
        <end position="295"/>
    </location>
</feature>
<sequence>MLARLLASCIIISLLSAFTGGLPVKQWPTAPNRQSHLTGLQYPHWPTKASTSTAEYRKFFEAKASGELPPQATFRPDSWSQYNFHLEKREMEVEEPEPMGYIGIKALDVVLAQDNATVCNVSETPNHYCPKTAEKLAQELAEARRGLFSGTAIGVVFGLCLALIYFLNYHFVRYFDYKERWHVERARLTSIRKVNRTMVKRGLDNPYTENIDQWVLDHPPSRVWAAIFENECFIALLYFIEHRTSCEGKFTGMMKRPKLGDEASGIPLNSPQARRRYRRGGKGGKKKHPRNRAKLRGPAEPDLLPSVNPPQQHGESSHAASDSSLPVP</sequence>
<keyword evidence="3" id="KW-0732">Signal</keyword>
<keyword evidence="5" id="KW-1185">Reference proteome</keyword>
<keyword evidence="2" id="KW-1133">Transmembrane helix</keyword>
<evidence type="ECO:0000256" key="2">
    <source>
        <dbReference type="SAM" id="Phobius"/>
    </source>
</evidence>
<dbReference type="Proteomes" id="UP001370758">
    <property type="component" value="Unassembled WGS sequence"/>
</dbReference>
<feature type="region of interest" description="Disordered" evidence="1">
    <location>
        <begin position="260"/>
        <end position="328"/>
    </location>
</feature>
<gene>
    <name evidence="4" type="ORF">TWF481_005223</name>
</gene>
<evidence type="ECO:0000313" key="5">
    <source>
        <dbReference type="Proteomes" id="UP001370758"/>
    </source>
</evidence>
<evidence type="ECO:0000256" key="3">
    <source>
        <dbReference type="SAM" id="SignalP"/>
    </source>
</evidence>
<evidence type="ECO:0000313" key="4">
    <source>
        <dbReference type="EMBL" id="KAK6506763.1"/>
    </source>
</evidence>